<sequence>MAPKIPDPIMLYGFCWDTQKRQVFNQSWACAWHSSWYTDEHHPLWDSVDAPNLRREIRYGNNIYVLFRALLHCRSFYGQSALWAAISRGFNTSPTIARVTAEILTDARRAHRGRPARDVSDTARAADDWIDFLDSRESHPRMLSDAEVYKAADEFFKTQEKQHVNAARVPINGRPQLPSSTRQPPRGPTGDAGTSPRFPPSSWPIKRESPGGLSSTRKRSASPPAGDRAANAPATREAPNMPAQLAPQPSAPLKREEAPNTSNQAATDEIAALKARTARLEKELAEAKNKLSSAQANAIPSNGLPAKPTPTTAPPSQLREDMGGLKKDMASATNAIGTMMESMHDIVDSLNSLQDETSGLCTQQKDLTSNLAQQQPQTQTLDTILPHLQTLTTTVNRLLTEVSDLKKATHQQPPSPPPQQQQQQEAADRPLETLLHAQNTRIDKLFREIAGMRMGMTSSPGQPQPPQQQQQQQQPQTLRQAIAAAERDLKYHLGTVQELYHRGGASQAVTERTADLLAMLSEGLRAAQAGQGG</sequence>
<feature type="compositionally biased region" description="Low complexity" evidence="1">
    <location>
        <begin position="242"/>
        <end position="252"/>
    </location>
</feature>
<feature type="region of interest" description="Disordered" evidence="1">
    <location>
        <begin position="161"/>
        <end position="266"/>
    </location>
</feature>
<gene>
    <name evidence="2" type="ORF">C8A00DRAFT_19283</name>
</gene>
<dbReference type="EMBL" id="MU857224">
    <property type="protein sequence ID" value="KAK4148971.1"/>
    <property type="molecule type" value="Genomic_DNA"/>
</dbReference>
<feature type="compositionally biased region" description="Polar residues" evidence="1">
    <location>
        <begin position="290"/>
        <end position="300"/>
    </location>
</feature>
<accession>A0AAN6ZU21</accession>
<dbReference type="Proteomes" id="UP001302745">
    <property type="component" value="Unassembled WGS sequence"/>
</dbReference>
<reference evidence="2" key="2">
    <citation type="submission" date="2023-05" db="EMBL/GenBank/DDBJ databases">
        <authorList>
            <consortium name="Lawrence Berkeley National Laboratory"/>
            <person name="Steindorff A."/>
            <person name="Hensen N."/>
            <person name="Bonometti L."/>
            <person name="Westerberg I."/>
            <person name="Brannstrom I.O."/>
            <person name="Guillou S."/>
            <person name="Cros-Aarteil S."/>
            <person name="Calhoun S."/>
            <person name="Haridas S."/>
            <person name="Kuo A."/>
            <person name="Mondo S."/>
            <person name="Pangilinan J."/>
            <person name="Riley R."/>
            <person name="Labutti K."/>
            <person name="Andreopoulos B."/>
            <person name="Lipzen A."/>
            <person name="Chen C."/>
            <person name="Yanf M."/>
            <person name="Daum C."/>
            <person name="Ng V."/>
            <person name="Clum A."/>
            <person name="Ohm R."/>
            <person name="Martin F."/>
            <person name="Silar P."/>
            <person name="Natvig D."/>
            <person name="Lalanne C."/>
            <person name="Gautier V."/>
            <person name="Ament-Velasquez S.L."/>
            <person name="Kruys A."/>
            <person name="Hutchinson M.I."/>
            <person name="Powell A.J."/>
            <person name="Barry K."/>
            <person name="Miller A.N."/>
            <person name="Grigoriev I.V."/>
            <person name="Debuchy R."/>
            <person name="Gladieux P."/>
            <person name="Thoren M.H."/>
            <person name="Johannesson H."/>
        </authorList>
    </citation>
    <scope>NUCLEOTIDE SEQUENCE</scope>
    <source>
        <strain evidence="2">CBS 538.74</strain>
    </source>
</reference>
<evidence type="ECO:0000313" key="3">
    <source>
        <dbReference type="Proteomes" id="UP001302745"/>
    </source>
</evidence>
<comment type="caution">
    <text evidence="2">The sequence shown here is derived from an EMBL/GenBank/DDBJ whole genome shotgun (WGS) entry which is preliminary data.</text>
</comment>
<evidence type="ECO:0000256" key="1">
    <source>
        <dbReference type="SAM" id="MobiDB-lite"/>
    </source>
</evidence>
<protein>
    <submittedName>
        <fullName evidence="2">Uncharacterized protein</fullName>
    </submittedName>
</protein>
<feature type="compositionally biased region" description="Low complexity" evidence="1">
    <location>
        <begin position="467"/>
        <end position="476"/>
    </location>
</feature>
<proteinExistence type="predicted"/>
<reference evidence="2" key="1">
    <citation type="journal article" date="2023" name="Mol. Phylogenet. Evol.">
        <title>Genome-scale phylogeny and comparative genomics of the fungal order Sordariales.</title>
        <authorList>
            <person name="Hensen N."/>
            <person name="Bonometti L."/>
            <person name="Westerberg I."/>
            <person name="Brannstrom I.O."/>
            <person name="Guillou S."/>
            <person name="Cros-Aarteil S."/>
            <person name="Calhoun S."/>
            <person name="Haridas S."/>
            <person name="Kuo A."/>
            <person name="Mondo S."/>
            <person name="Pangilinan J."/>
            <person name="Riley R."/>
            <person name="LaButti K."/>
            <person name="Andreopoulos B."/>
            <person name="Lipzen A."/>
            <person name="Chen C."/>
            <person name="Yan M."/>
            <person name="Daum C."/>
            <person name="Ng V."/>
            <person name="Clum A."/>
            <person name="Steindorff A."/>
            <person name="Ohm R.A."/>
            <person name="Martin F."/>
            <person name="Silar P."/>
            <person name="Natvig D.O."/>
            <person name="Lalanne C."/>
            <person name="Gautier V."/>
            <person name="Ament-Velasquez S.L."/>
            <person name="Kruys A."/>
            <person name="Hutchinson M.I."/>
            <person name="Powell A.J."/>
            <person name="Barry K."/>
            <person name="Miller A.N."/>
            <person name="Grigoriev I.V."/>
            <person name="Debuchy R."/>
            <person name="Gladieux P."/>
            <person name="Hiltunen Thoren M."/>
            <person name="Johannesson H."/>
        </authorList>
    </citation>
    <scope>NUCLEOTIDE SEQUENCE</scope>
    <source>
        <strain evidence="2">CBS 538.74</strain>
    </source>
</reference>
<organism evidence="2 3">
    <name type="scientific">Chaetomidium leptoderma</name>
    <dbReference type="NCBI Taxonomy" id="669021"/>
    <lineage>
        <taxon>Eukaryota</taxon>
        <taxon>Fungi</taxon>
        <taxon>Dikarya</taxon>
        <taxon>Ascomycota</taxon>
        <taxon>Pezizomycotina</taxon>
        <taxon>Sordariomycetes</taxon>
        <taxon>Sordariomycetidae</taxon>
        <taxon>Sordariales</taxon>
        <taxon>Chaetomiaceae</taxon>
        <taxon>Chaetomidium</taxon>
    </lineage>
</organism>
<feature type="region of interest" description="Disordered" evidence="1">
    <location>
        <begin position="286"/>
        <end position="316"/>
    </location>
</feature>
<keyword evidence="3" id="KW-1185">Reference proteome</keyword>
<feature type="region of interest" description="Disordered" evidence="1">
    <location>
        <begin position="454"/>
        <end position="480"/>
    </location>
</feature>
<name>A0AAN6ZU21_9PEZI</name>
<dbReference type="AlphaFoldDB" id="A0AAN6ZU21"/>
<evidence type="ECO:0000313" key="2">
    <source>
        <dbReference type="EMBL" id="KAK4148971.1"/>
    </source>
</evidence>
<feature type="region of interest" description="Disordered" evidence="1">
    <location>
        <begin position="405"/>
        <end position="428"/>
    </location>
</feature>